<proteinExistence type="evidence at transcript level"/>
<dbReference type="GO" id="GO:0006869">
    <property type="term" value="P:lipid transport"/>
    <property type="evidence" value="ECO:0007669"/>
    <property type="project" value="InterPro"/>
</dbReference>
<dbReference type="GO" id="GO:0008289">
    <property type="term" value="F:lipid binding"/>
    <property type="evidence" value="ECO:0007669"/>
    <property type="project" value="InterPro"/>
</dbReference>
<evidence type="ECO:0000256" key="2">
    <source>
        <dbReference type="SAM" id="SignalP"/>
    </source>
</evidence>
<dbReference type="AlphaFoldDB" id="Q16989"/>
<dbReference type="SUPFAM" id="SSF58113">
    <property type="entry name" value="Apolipoprotein A-I"/>
    <property type="match status" value="1"/>
</dbReference>
<evidence type="ECO:0000256" key="1">
    <source>
        <dbReference type="SAM" id="Coils"/>
    </source>
</evidence>
<feature type="signal peptide" evidence="2">
    <location>
        <begin position="1"/>
        <end position="19"/>
    </location>
</feature>
<accession>Q16989</accession>
<name>Q16989_ACHDO</name>
<dbReference type="EMBL" id="L25277">
    <property type="protein sequence ID" value="AAA64737.1"/>
    <property type="molecule type" value="mRNA"/>
</dbReference>
<evidence type="ECO:0000313" key="3">
    <source>
        <dbReference type="EMBL" id="AAA64737.1"/>
    </source>
</evidence>
<dbReference type="GO" id="GO:0005576">
    <property type="term" value="C:extracellular region"/>
    <property type="evidence" value="ECO:0007669"/>
    <property type="project" value="InterPro"/>
</dbReference>
<reference evidence="3" key="1">
    <citation type="journal article" date="1994" name="J. Lipid Res.">
        <title>Exchangeable apolipoproteins of insects share a common structural motif.</title>
        <authorList>
            <person name="Smith A.F."/>
            <person name="Owen L.M."/>
            <person name="Strobel L.M."/>
            <person name="Chen H."/>
            <person name="Kanost M.R."/>
            <person name="Hanneman E."/>
            <person name="Wells M.A."/>
        </authorList>
    </citation>
    <scope>NUCLEOTIDE SEQUENCE</scope>
    <source>
        <tissue evidence="3">Fat body</tissue>
    </source>
</reference>
<organism evidence="3">
    <name type="scientific">Acheta domesticus</name>
    <name type="common">House cricket</name>
    <dbReference type="NCBI Taxonomy" id="6997"/>
    <lineage>
        <taxon>Eukaryota</taxon>
        <taxon>Metazoa</taxon>
        <taxon>Ecdysozoa</taxon>
        <taxon>Arthropoda</taxon>
        <taxon>Hexapoda</taxon>
        <taxon>Insecta</taxon>
        <taxon>Pterygota</taxon>
        <taxon>Neoptera</taxon>
        <taxon>Polyneoptera</taxon>
        <taxon>Orthoptera</taxon>
        <taxon>Ensifera</taxon>
        <taxon>Gryllidea</taxon>
        <taxon>Grylloidea</taxon>
        <taxon>Gryllidae</taxon>
        <taxon>Gryllinae</taxon>
        <taxon>Acheta</taxon>
    </lineage>
</organism>
<feature type="coiled-coil region" evidence="1">
    <location>
        <begin position="72"/>
        <end position="114"/>
    </location>
</feature>
<dbReference type="Gene3D" id="1.20.120.20">
    <property type="entry name" value="Apolipoprotein"/>
    <property type="match status" value="1"/>
</dbReference>
<dbReference type="Pfam" id="PF07464">
    <property type="entry name" value="ApoLp-III"/>
    <property type="match status" value="1"/>
</dbReference>
<feature type="chain" id="PRO_5004184185" evidence="2">
    <location>
        <begin position="20"/>
        <end position="184"/>
    </location>
</feature>
<protein>
    <submittedName>
        <fullName evidence="3">Apolipophorin-III</fullName>
    </submittedName>
</protein>
<keyword evidence="2" id="KW-0732">Signal</keyword>
<dbReference type="InterPro" id="IPR010009">
    <property type="entry name" value="ApoLp-III"/>
</dbReference>
<keyword evidence="1" id="KW-0175">Coiled coil</keyword>
<sequence length="184" mass="19803">MKVIIALVAALACMQVMEARVRRDAGTTGADFNSLFEAAQRHFQNLTATIQNALPSQEEVRTQLQTHAQTFANNLQAAATQFNEKAAELSGDAQTAVRQAAQQLEQQVSNLRQQFPDGAQAADKLKASIESALAEEARRVQEAVQPHADAVAESLKTAARTAVEQATVITNQVQQSVQQAANAH</sequence>